<name>A0ABT3HIV7_9HYPH</name>
<keyword evidence="4" id="KW-1185">Reference proteome</keyword>
<dbReference type="SUPFAM" id="SSF159594">
    <property type="entry name" value="XCC0632-like"/>
    <property type="match status" value="1"/>
</dbReference>
<protein>
    <submittedName>
        <fullName evidence="3">Cholesterol transport system auxiliary component</fullName>
    </submittedName>
</protein>
<feature type="chain" id="PRO_5047059931" evidence="1">
    <location>
        <begin position="24"/>
        <end position="197"/>
    </location>
</feature>
<dbReference type="InterPro" id="IPR005586">
    <property type="entry name" value="ABC_trans_aux"/>
</dbReference>
<evidence type="ECO:0000313" key="3">
    <source>
        <dbReference type="EMBL" id="MCW2310259.1"/>
    </source>
</evidence>
<dbReference type="Pfam" id="PF03886">
    <property type="entry name" value="ABC_trans_aux"/>
    <property type="match status" value="1"/>
</dbReference>
<evidence type="ECO:0000259" key="2">
    <source>
        <dbReference type="Pfam" id="PF03886"/>
    </source>
</evidence>
<keyword evidence="1" id="KW-0732">Signal</keyword>
<comment type="caution">
    <text evidence="3">The sequence shown here is derived from an EMBL/GenBank/DDBJ whole genome shotgun (WGS) entry which is preliminary data.</text>
</comment>
<accession>A0ABT3HIV7</accession>
<reference evidence="4" key="1">
    <citation type="submission" date="2023-07" db="EMBL/GenBank/DDBJ databases">
        <title>Genome sequencing of Purple Non-Sulfur Bacteria from various extreme environments.</title>
        <authorList>
            <person name="Mayer M."/>
        </authorList>
    </citation>
    <scope>NUCLEOTIDE SEQUENCE [LARGE SCALE GENOMIC DNA]</scope>
    <source>
        <strain evidence="4">DSM 17935</strain>
    </source>
</reference>
<dbReference type="EMBL" id="JAOQNS010000022">
    <property type="protein sequence ID" value="MCW2310259.1"/>
    <property type="molecule type" value="Genomic_DNA"/>
</dbReference>
<gene>
    <name evidence="3" type="ORF">M2319_004625</name>
</gene>
<dbReference type="RefSeq" id="WP_264603826.1">
    <property type="nucleotide sequence ID" value="NZ_JAOQNS010000022.1"/>
</dbReference>
<feature type="domain" description="ABC-type transport auxiliary lipoprotein component" evidence="2">
    <location>
        <begin position="31"/>
        <end position="190"/>
    </location>
</feature>
<organism evidence="3 4">
    <name type="scientific">Rhodobium gokarnense</name>
    <dbReference type="NCBI Taxonomy" id="364296"/>
    <lineage>
        <taxon>Bacteria</taxon>
        <taxon>Pseudomonadati</taxon>
        <taxon>Pseudomonadota</taxon>
        <taxon>Alphaproteobacteria</taxon>
        <taxon>Hyphomicrobiales</taxon>
        <taxon>Rhodobiaceae</taxon>
        <taxon>Rhodobium</taxon>
    </lineage>
</organism>
<sequence length="197" mass="21046">MRLKNVLLSALLAGLLAGCGSLGGSTPPPIYDLSAPRDFPGLTGRTSAQLLVPPPKAVRALDTQSIAIKPDVSVITYFGDGQWSDTLPKLIQARLVESFENSGRVRAVGRPGEGLLIHYQVVVDVRSFQLELKGGKRAVVEVAVKLLHDRNGRVVAQKIFHAEAASPSDRVADAVAAMDSAFDAVLTDIVTWVVRKV</sequence>
<evidence type="ECO:0000256" key="1">
    <source>
        <dbReference type="SAM" id="SignalP"/>
    </source>
</evidence>
<feature type="signal peptide" evidence="1">
    <location>
        <begin position="1"/>
        <end position="23"/>
    </location>
</feature>
<dbReference type="Proteomes" id="UP001209755">
    <property type="component" value="Unassembled WGS sequence"/>
</dbReference>
<proteinExistence type="predicted"/>
<dbReference type="PROSITE" id="PS51257">
    <property type="entry name" value="PROKAR_LIPOPROTEIN"/>
    <property type="match status" value="1"/>
</dbReference>
<evidence type="ECO:0000313" key="4">
    <source>
        <dbReference type="Proteomes" id="UP001209755"/>
    </source>
</evidence>
<dbReference type="Gene3D" id="3.40.50.10610">
    <property type="entry name" value="ABC-type transport auxiliary lipoprotein component"/>
    <property type="match status" value="1"/>
</dbReference>